<dbReference type="GO" id="GO:0005886">
    <property type="term" value="C:plasma membrane"/>
    <property type="evidence" value="ECO:0007669"/>
    <property type="project" value="UniProtKB-SubCell"/>
</dbReference>
<dbReference type="InterPro" id="IPR018629">
    <property type="entry name" value="XK-rel"/>
</dbReference>
<evidence type="ECO:0000256" key="6">
    <source>
        <dbReference type="ARBA" id="ARBA00023136"/>
    </source>
</evidence>
<accession>A0A9X0CLF5</accession>
<keyword evidence="4 7" id="KW-0812">Transmembrane</keyword>
<feature type="transmembrane region" description="Helical" evidence="7">
    <location>
        <begin position="90"/>
        <end position="116"/>
    </location>
</feature>
<dbReference type="OrthoDB" id="6136301at2759"/>
<evidence type="ECO:0000256" key="3">
    <source>
        <dbReference type="ARBA" id="ARBA00022475"/>
    </source>
</evidence>
<dbReference type="EMBL" id="MU827314">
    <property type="protein sequence ID" value="KAJ7358859.1"/>
    <property type="molecule type" value="Genomic_DNA"/>
</dbReference>
<keyword evidence="3" id="KW-1003">Cell membrane</keyword>
<dbReference type="InterPro" id="IPR050895">
    <property type="entry name" value="XK-related_scramblase"/>
</dbReference>
<proteinExistence type="inferred from homology"/>
<gene>
    <name evidence="8" type="ORF">OS493_020696</name>
</gene>
<feature type="transmembrane region" description="Helical" evidence="7">
    <location>
        <begin position="353"/>
        <end position="371"/>
    </location>
</feature>
<evidence type="ECO:0000256" key="2">
    <source>
        <dbReference type="ARBA" id="ARBA00008789"/>
    </source>
</evidence>
<dbReference type="Proteomes" id="UP001163046">
    <property type="component" value="Unassembled WGS sequence"/>
</dbReference>
<comment type="caution">
    <text evidence="8">The sequence shown here is derived from an EMBL/GenBank/DDBJ whole genome shotgun (WGS) entry which is preliminary data.</text>
</comment>
<evidence type="ECO:0000313" key="9">
    <source>
        <dbReference type="Proteomes" id="UP001163046"/>
    </source>
</evidence>
<dbReference type="Pfam" id="PF09815">
    <property type="entry name" value="XK-related"/>
    <property type="match status" value="1"/>
</dbReference>
<protein>
    <recommendedName>
        <fullName evidence="7">XK-related protein</fullName>
    </recommendedName>
</protein>
<evidence type="ECO:0000256" key="1">
    <source>
        <dbReference type="ARBA" id="ARBA00004651"/>
    </source>
</evidence>
<keyword evidence="9" id="KW-1185">Reference proteome</keyword>
<keyword evidence="6 7" id="KW-0472">Membrane</keyword>
<name>A0A9X0CLF5_9CNID</name>
<organism evidence="8 9">
    <name type="scientific">Desmophyllum pertusum</name>
    <dbReference type="NCBI Taxonomy" id="174260"/>
    <lineage>
        <taxon>Eukaryota</taxon>
        <taxon>Metazoa</taxon>
        <taxon>Cnidaria</taxon>
        <taxon>Anthozoa</taxon>
        <taxon>Hexacorallia</taxon>
        <taxon>Scleractinia</taxon>
        <taxon>Caryophylliina</taxon>
        <taxon>Caryophylliidae</taxon>
        <taxon>Desmophyllum</taxon>
    </lineage>
</organism>
<comment type="similarity">
    <text evidence="2 7">Belongs to the XK family.</text>
</comment>
<comment type="subcellular location">
    <subcellularLocation>
        <location evidence="1">Cell membrane</location>
        <topology evidence="1">Multi-pass membrane protein</topology>
    </subcellularLocation>
    <subcellularLocation>
        <location evidence="7">Membrane</location>
        <topology evidence="7">Multi-pass membrane protein</topology>
    </subcellularLocation>
</comment>
<evidence type="ECO:0000256" key="7">
    <source>
        <dbReference type="RuleBase" id="RU910716"/>
    </source>
</evidence>
<feature type="transmembrane region" description="Helical" evidence="7">
    <location>
        <begin position="60"/>
        <end position="78"/>
    </location>
</feature>
<sequence>MAESTEPSSQVDRCPCRCFSGVACYSRLLEWIKDTRPPTPPKDPETRIWYERAKCSRFDLLFPFLTAFLMLLDTAMDFKVAVTHYHRGDYSWGVLTLAFAFVSLVSIAILSANWYLEDQRGYKREILKKNGLEIKTWHYVCHFFLCGNLLRCCQIFRTVRLIRGIKHQSPDDKERYRLYIAQLQDSSTLGVLEAFMEEAPQVALQLYILLRRGSLDFGSFEDLIVALSIPKSLALFAFNLLIYARYIRVADQESRQLNWCSVGTLLYFIWRLFMLTSRILALAVFASQFTHFVFIVVGIHFAASYALLWRQECEYFEGEPIKQKFFRCAIAYVHMFCFFPLEGKNTRKWGYPYYILTLVEDSVMVLLWNFVTNYDLKFRIITLTTEWGTFLIGIVSLVLFYRCFHPSLTVTTDEIDSGRDSRVKTQYKRTRWDRNDNNSTTTAV</sequence>
<evidence type="ECO:0000256" key="4">
    <source>
        <dbReference type="ARBA" id="ARBA00022692"/>
    </source>
</evidence>
<reference evidence="8" key="1">
    <citation type="submission" date="2023-01" db="EMBL/GenBank/DDBJ databases">
        <title>Genome assembly of the deep-sea coral Lophelia pertusa.</title>
        <authorList>
            <person name="Herrera S."/>
            <person name="Cordes E."/>
        </authorList>
    </citation>
    <scope>NUCLEOTIDE SEQUENCE</scope>
    <source>
        <strain evidence="8">USNM1676648</strain>
        <tissue evidence="8">Polyp</tissue>
    </source>
</reference>
<dbReference type="PANTHER" id="PTHR16024:SF6">
    <property type="entry name" value="XK-RELATED PROTEIN"/>
    <property type="match status" value="1"/>
</dbReference>
<keyword evidence="5 7" id="KW-1133">Transmembrane helix</keyword>
<dbReference type="PANTHER" id="PTHR16024">
    <property type="entry name" value="XK-RELATED PROTEIN"/>
    <property type="match status" value="1"/>
</dbReference>
<evidence type="ECO:0000256" key="5">
    <source>
        <dbReference type="ARBA" id="ARBA00022989"/>
    </source>
</evidence>
<evidence type="ECO:0000313" key="8">
    <source>
        <dbReference type="EMBL" id="KAJ7358859.1"/>
    </source>
</evidence>
<dbReference type="AlphaFoldDB" id="A0A9X0CLF5"/>
<feature type="transmembrane region" description="Helical" evidence="7">
    <location>
        <begin position="378"/>
        <end position="401"/>
    </location>
</feature>
<feature type="transmembrane region" description="Helical" evidence="7">
    <location>
        <begin position="279"/>
        <end position="303"/>
    </location>
</feature>